<keyword evidence="2" id="KW-1185">Reference proteome</keyword>
<sequence>MTHGYCGSIVGRIPQDGRAYQRGSETAYDRYRYRRRAGNRYNRYLSTPHSYVTFANKTATGMRNRIETRTGNSTENGARIRFENGTRTKVENETGRRRMWGQHKNQERYWDRNRKRNGIDTGIDRYKR</sequence>
<name>A0A4C1TMS5_EUMVA</name>
<organism evidence="1 2">
    <name type="scientific">Eumeta variegata</name>
    <name type="common">Bagworm moth</name>
    <name type="synonym">Eumeta japonica</name>
    <dbReference type="NCBI Taxonomy" id="151549"/>
    <lineage>
        <taxon>Eukaryota</taxon>
        <taxon>Metazoa</taxon>
        <taxon>Ecdysozoa</taxon>
        <taxon>Arthropoda</taxon>
        <taxon>Hexapoda</taxon>
        <taxon>Insecta</taxon>
        <taxon>Pterygota</taxon>
        <taxon>Neoptera</taxon>
        <taxon>Endopterygota</taxon>
        <taxon>Lepidoptera</taxon>
        <taxon>Glossata</taxon>
        <taxon>Ditrysia</taxon>
        <taxon>Tineoidea</taxon>
        <taxon>Psychidae</taxon>
        <taxon>Oiketicinae</taxon>
        <taxon>Eumeta</taxon>
    </lineage>
</organism>
<comment type="caution">
    <text evidence="1">The sequence shown here is derived from an EMBL/GenBank/DDBJ whole genome shotgun (WGS) entry which is preliminary data.</text>
</comment>
<gene>
    <name evidence="1" type="ORF">EVAR_5295_1</name>
</gene>
<accession>A0A4C1TMS5</accession>
<reference evidence="1 2" key="1">
    <citation type="journal article" date="2019" name="Commun. Biol.">
        <title>The bagworm genome reveals a unique fibroin gene that provides high tensile strength.</title>
        <authorList>
            <person name="Kono N."/>
            <person name="Nakamura H."/>
            <person name="Ohtoshi R."/>
            <person name="Tomita M."/>
            <person name="Numata K."/>
            <person name="Arakawa K."/>
        </authorList>
    </citation>
    <scope>NUCLEOTIDE SEQUENCE [LARGE SCALE GENOMIC DNA]</scope>
</reference>
<dbReference type="EMBL" id="BGZK01000073">
    <property type="protein sequence ID" value="GBP15596.1"/>
    <property type="molecule type" value="Genomic_DNA"/>
</dbReference>
<evidence type="ECO:0000313" key="1">
    <source>
        <dbReference type="EMBL" id="GBP15596.1"/>
    </source>
</evidence>
<dbReference type="AlphaFoldDB" id="A0A4C1TMS5"/>
<dbReference type="Proteomes" id="UP000299102">
    <property type="component" value="Unassembled WGS sequence"/>
</dbReference>
<proteinExistence type="predicted"/>
<evidence type="ECO:0000313" key="2">
    <source>
        <dbReference type="Proteomes" id="UP000299102"/>
    </source>
</evidence>
<protein>
    <submittedName>
        <fullName evidence="1">Uncharacterized protein</fullName>
    </submittedName>
</protein>